<protein>
    <submittedName>
        <fullName evidence="1">Uncharacterized protein</fullName>
    </submittedName>
</protein>
<organism evidence="1">
    <name type="scientific">viral metagenome</name>
    <dbReference type="NCBI Taxonomy" id="1070528"/>
    <lineage>
        <taxon>unclassified sequences</taxon>
        <taxon>metagenomes</taxon>
        <taxon>organismal metagenomes</taxon>
    </lineage>
</organism>
<dbReference type="EMBL" id="MT141326">
    <property type="protein sequence ID" value="QJA58501.1"/>
    <property type="molecule type" value="Genomic_DNA"/>
</dbReference>
<evidence type="ECO:0000313" key="1">
    <source>
        <dbReference type="EMBL" id="QJA58501.1"/>
    </source>
</evidence>
<sequence length="122" mass="13840">MKNNIDVKNITEERFTGTYSGVEIEVMPGEVRHLPSDAARHIGLQLATQIFKGQDRKNPKTVKGIPQILDLILSSETVIEEPVKTPTLKESIAQHEKEFSEYLNNKKNEEVLKRTNALDIEI</sequence>
<proteinExistence type="predicted"/>
<dbReference type="AlphaFoldDB" id="A0A6M3IMN5"/>
<reference evidence="1" key="1">
    <citation type="submission" date="2020-03" db="EMBL/GenBank/DDBJ databases">
        <title>The deep terrestrial virosphere.</title>
        <authorList>
            <person name="Holmfeldt K."/>
            <person name="Nilsson E."/>
            <person name="Simone D."/>
            <person name="Lopez-Fernandez M."/>
            <person name="Wu X."/>
            <person name="de Brujin I."/>
            <person name="Lundin D."/>
            <person name="Andersson A."/>
            <person name="Bertilsson S."/>
            <person name="Dopson M."/>
        </authorList>
    </citation>
    <scope>NUCLEOTIDE SEQUENCE</scope>
    <source>
        <strain evidence="1">MM415B01444</strain>
    </source>
</reference>
<gene>
    <name evidence="1" type="ORF">MM415B01444_0023</name>
</gene>
<accession>A0A6M3IMN5</accession>
<name>A0A6M3IMN5_9ZZZZ</name>